<gene>
    <name evidence="2" type="ORF">GA0070613_5088</name>
</gene>
<dbReference type="EMBL" id="LT607754">
    <property type="protein sequence ID" value="SCG72476.1"/>
    <property type="molecule type" value="Genomic_DNA"/>
</dbReference>
<feature type="domain" description="TniQ" evidence="1">
    <location>
        <begin position="17"/>
        <end position="144"/>
    </location>
</feature>
<evidence type="ECO:0000313" key="2">
    <source>
        <dbReference type="EMBL" id="SCG72476.1"/>
    </source>
</evidence>
<accession>A0A1C5JR32</accession>
<evidence type="ECO:0000313" key="3">
    <source>
        <dbReference type="Proteomes" id="UP000198221"/>
    </source>
</evidence>
<organism evidence="2 3">
    <name type="scientific">Micromonospora inositola</name>
    <dbReference type="NCBI Taxonomy" id="47865"/>
    <lineage>
        <taxon>Bacteria</taxon>
        <taxon>Bacillati</taxon>
        <taxon>Actinomycetota</taxon>
        <taxon>Actinomycetes</taxon>
        <taxon>Micromonosporales</taxon>
        <taxon>Micromonosporaceae</taxon>
        <taxon>Micromonospora</taxon>
    </lineage>
</organism>
<dbReference type="RefSeq" id="WP_089014512.1">
    <property type="nucleotide sequence ID" value="NZ_LT607754.1"/>
</dbReference>
<name>A0A1C5JR32_9ACTN</name>
<evidence type="ECO:0000259" key="1">
    <source>
        <dbReference type="Pfam" id="PF06527"/>
    </source>
</evidence>
<reference evidence="3" key="1">
    <citation type="submission" date="2016-06" db="EMBL/GenBank/DDBJ databases">
        <authorList>
            <person name="Varghese N."/>
            <person name="Submissions Spin"/>
        </authorList>
    </citation>
    <scope>NUCLEOTIDE SEQUENCE [LARGE SCALE GENOMIC DNA]</scope>
    <source>
        <strain evidence="3">DSM 43819</strain>
    </source>
</reference>
<dbReference type="AlphaFoldDB" id="A0A1C5JR32"/>
<keyword evidence="3" id="KW-1185">Reference proteome</keyword>
<dbReference type="Proteomes" id="UP000198221">
    <property type="component" value="Chromosome I"/>
</dbReference>
<dbReference type="InterPro" id="IPR009492">
    <property type="entry name" value="TniQ"/>
</dbReference>
<sequence>MTQATDSWLRGRLRRLPRRVPPVHDETLESYIGRLAANNHLSRDHLVDYLTTTKRHDRRRNQLVSLDSQASVSGFAAASLAHALPEMRLRLPEREARPFIGQTVAGQPNRQRPWCRLCAAAKGIIGQVTIWARCDYSVCIRHQLWVGRGVWHPHDQLDVSDFPEITRAQVRLRRRIRRLGHARVSFYYLDACEVEHWVSRDPLALSPHNDRMKRLFAREQAESLPLSYVYAAQYPEVVNILTVISSPFWRRMALSRQIEDRERFHDEIDRKTKPSGIARGNRRLRTWIDDQRHPPLPDDPYSEKFLRRLYLSRPGVLQAHDPADDQPRSSPSPW</sequence>
<protein>
    <submittedName>
        <fullName evidence="2">TniQ protein</fullName>
    </submittedName>
</protein>
<dbReference type="Pfam" id="PF06527">
    <property type="entry name" value="TniQ"/>
    <property type="match status" value="1"/>
</dbReference>
<proteinExistence type="predicted"/>